<organism evidence="6 7">
    <name type="scientific">Hungatella hathewayi WAL-18680</name>
    <dbReference type="NCBI Taxonomy" id="742737"/>
    <lineage>
        <taxon>Bacteria</taxon>
        <taxon>Bacillati</taxon>
        <taxon>Bacillota</taxon>
        <taxon>Clostridia</taxon>
        <taxon>Lachnospirales</taxon>
        <taxon>Lachnospiraceae</taxon>
        <taxon>Hungatella</taxon>
    </lineage>
</organism>
<evidence type="ECO:0000256" key="4">
    <source>
        <dbReference type="ARBA" id="ARBA00022840"/>
    </source>
</evidence>
<dbReference type="PATRIC" id="fig|742737.3.peg.3454"/>
<proteinExistence type="predicted"/>
<evidence type="ECO:0000256" key="3">
    <source>
        <dbReference type="ARBA" id="ARBA00022741"/>
    </source>
</evidence>
<gene>
    <name evidence="6" type="ORF">HMPREF9473_03475</name>
</gene>
<dbReference type="Pfam" id="PF00005">
    <property type="entry name" value="ABC_tran"/>
    <property type="match status" value="1"/>
</dbReference>
<dbReference type="PANTHER" id="PTHR43790:SF9">
    <property type="entry name" value="GALACTOFURANOSE TRANSPORTER ATP-BINDING PROTEIN YTFR"/>
    <property type="match status" value="1"/>
</dbReference>
<accession>G5IJ02</accession>
<evidence type="ECO:0000259" key="5">
    <source>
        <dbReference type="PROSITE" id="PS50893"/>
    </source>
</evidence>
<keyword evidence="1" id="KW-0813">Transport</keyword>
<reference evidence="6 7" key="1">
    <citation type="submission" date="2011-08" db="EMBL/GenBank/DDBJ databases">
        <title>The Genome Sequence of Clostridium hathewayi WAL-18680.</title>
        <authorList>
            <consortium name="The Broad Institute Genome Sequencing Platform"/>
            <person name="Earl A."/>
            <person name="Ward D."/>
            <person name="Feldgarden M."/>
            <person name="Gevers D."/>
            <person name="Finegold S.M."/>
            <person name="Summanen P.H."/>
            <person name="Molitoris D.R."/>
            <person name="Song M."/>
            <person name="Daigneault M."/>
            <person name="Allen-Vercoe E."/>
            <person name="Young S.K."/>
            <person name="Zeng Q."/>
            <person name="Gargeya S."/>
            <person name="Fitzgerald M."/>
            <person name="Haas B."/>
            <person name="Abouelleil A."/>
            <person name="Alvarado L."/>
            <person name="Arachchi H.M."/>
            <person name="Berlin A."/>
            <person name="Brown A."/>
            <person name="Chapman S.B."/>
            <person name="Chen Z."/>
            <person name="Dunbar C."/>
            <person name="Freedman E."/>
            <person name="Gearin G."/>
            <person name="Gellesch M."/>
            <person name="Goldberg J."/>
            <person name="Griggs A."/>
            <person name="Gujja S."/>
            <person name="Heiman D."/>
            <person name="Howarth C."/>
            <person name="Larson L."/>
            <person name="Lui A."/>
            <person name="MacDonald P.J.P."/>
            <person name="Montmayeur A."/>
            <person name="Murphy C."/>
            <person name="Neiman D."/>
            <person name="Pearson M."/>
            <person name="Priest M."/>
            <person name="Roberts A."/>
            <person name="Saif S."/>
            <person name="Shea T."/>
            <person name="Shenoy N."/>
            <person name="Sisk P."/>
            <person name="Stolte C."/>
            <person name="Sykes S."/>
            <person name="Wortman J."/>
            <person name="Nusbaum C."/>
            <person name="Birren B."/>
        </authorList>
    </citation>
    <scope>NUCLEOTIDE SEQUENCE [LARGE SCALE GENOMIC DNA]</scope>
    <source>
        <strain evidence="6 7">WAL-18680</strain>
    </source>
</reference>
<dbReference type="InterPro" id="IPR027417">
    <property type="entry name" value="P-loop_NTPase"/>
</dbReference>
<protein>
    <recommendedName>
        <fullName evidence="5">ABC transporter domain-containing protein</fullName>
    </recommendedName>
</protein>
<keyword evidence="4" id="KW-0067">ATP-binding</keyword>
<feature type="domain" description="ABC transporter" evidence="5">
    <location>
        <begin position="1"/>
        <end position="235"/>
    </location>
</feature>
<dbReference type="PROSITE" id="PS50893">
    <property type="entry name" value="ABC_TRANSPORTER_2"/>
    <property type="match status" value="1"/>
</dbReference>
<dbReference type="PANTHER" id="PTHR43790">
    <property type="entry name" value="CARBOHYDRATE TRANSPORT ATP-BINDING PROTEIN MG119-RELATED"/>
    <property type="match status" value="1"/>
</dbReference>
<sequence length="448" mass="50558">MQNAACYCGERHQLQGYNLSLFAGEITYVQGISGSGKSAIEKLLTGQTQLTGGTLYLNEQACRIKNSRQACSLGIYTIGIMKPMAEKLSIIDNLEAIKYVRPVLRPYQQKRVWQSTVDILRELGIDEDPGTAVGQLSFLEEQLLSVAKAVRSDARLVIVNCIQNVFSAQDAVTMGKYIKCLAAQGIAFLIISERPNPFVDIVDKIQIIHHGIDIRQWYNKDCTRQETYNLLEMENGEPAEKRSTRQESGKGSRIVFLQDYGWSSLLTIQEYFKVFQANNPEIWQELIHLSLPPQGEAANGKTVVIPHDSAELLMPKMTIGDNLIMCIPDRVGRTRLGIIHGGIRSLLVQDFCQSLQIREGINRIDELSDVQKKILSIYRWALAYPEYIVLENPFWGMDMAGIRELWQYLLTLKNKGIRLMIISRSAEDVPDEAILITAHNGKDARRAR</sequence>
<evidence type="ECO:0000256" key="2">
    <source>
        <dbReference type="ARBA" id="ARBA00022737"/>
    </source>
</evidence>
<dbReference type="InterPro" id="IPR050107">
    <property type="entry name" value="ABC_carbohydrate_import_ATPase"/>
</dbReference>
<dbReference type="CDD" id="cd00267">
    <property type="entry name" value="ABC_ATPase"/>
    <property type="match status" value="1"/>
</dbReference>
<dbReference type="AlphaFoldDB" id="G5IJ02"/>
<dbReference type="GO" id="GO:0005524">
    <property type="term" value="F:ATP binding"/>
    <property type="evidence" value="ECO:0007669"/>
    <property type="project" value="UniProtKB-KW"/>
</dbReference>
<dbReference type="GO" id="GO:0016887">
    <property type="term" value="F:ATP hydrolysis activity"/>
    <property type="evidence" value="ECO:0007669"/>
    <property type="project" value="InterPro"/>
</dbReference>
<dbReference type="SUPFAM" id="SSF52540">
    <property type="entry name" value="P-loop containing nucleoside triphosphate hydrolases"/>
    <property type="match status" value="2"/>
</dbReference>
<evidence type="ECO:0000313" key="7">
    <source>
        <dbReference type="Proteomes" id="UP000005384"/>
    </source>
</evidence>
<dbReference type="InterPro" id="IPR003439">
    <property type="entry name" value="ABC_transporter-like_ATP-bd"/>
</dbReference>
<keyword evidence="3" id="KW-0547">Nucleotide-binding</keyword>
<keyword evidence="2" id="KW-0677">Repeat</keyword>
<keyword evidence="7" id="KW-1185">Reference proteome</keyword>
<dbReference type="HOGENOM" id="CLU_610806_0_0_9"/>
<dbReference type="Gene3D" id="3.40.50.300">
    <property type="entry name" value="P-loop containing nucleotide triphosphate hydrolases"/>
    <property type="match status" value="2"/>
</dbReference>
<dbReference type="EMBL" id="ADLN01000096">
    <property type="protein sequence ID" value="EHI58516.1"/>
    <property type="molecule type" value="Genomic_DNA"/>
</dbReference>
<name>G5IJ02_9FIRM</name>
<dbReference type="Proteomes" id="UP000005384">
    <property type="component" value="Unassembled WGS sequence"/>
</dbReference>
<evidence type="ECO:0000313" key="6">
    <source>
        <dbReference type="EMBL" id="EHI58516.1"/>
    </source>
</evidence>
<comment type="caution">
    <text evidence="6">The sequence shown here is derived from an EMBL/GenBank/DDBJ whole genome shotgun (WGS) entry which is preliminary data.</text>
</comment>
<evidence type="ECO:0000256" key="1">
    <source>
        <dbReference type="ARBA" id="ARBA00022448"/>
    </source>
</evidence>